<organism evidence="3 4">
    <name type="scientific">Halobacteroides halobius (strain ATCC 35273 / DSM 5150 / MD-1)</name>
    <dbReference type="NCBI Taxonomy" id="748449"/>
    <lineage>
        <taxon>Bacteria</taxon>
        <taxon>Bacillati</taxon>
        <taxon>Bacillota</taxon>
        <taxon>Clostridia</taxon>
        <taxon>Halanaerobiales</taxon>
        <taxon>Halobacteroidaceae</taxon>
        <taxon>Halobacteroides</taxon>
    </lineage>
</organism>
<evidence type="ECO:0000256" key="1">
    <source>
        <dbReference type="SAM" id="Coils"/>
    </source>
</evidence>
<feature type="compositionally biased region" description="Basic and acidic residues" evidence="2">
    <location>
        <begin position="55"/>
        <end position="73"/>
    </location>
</feature>
<dbReference type="KEGG" id="hhl:Halha_1270"/>
<keyword evidence="1" id="KW-0175">Coiled coil</keyword>
<dbReference type="Proteomes" id="UP000010880">
    <property type="component" value="Chromosome"/>
</dbReference>
<gene>
    <name evidence="3" type="ordered locus">Halha_1270</name>
</gene>
<evidence type="ECO:0000313" key="3">
    <source>
        <dbReference type="EMBL" id="AGB41216.1"/>
    </source>
</evidence>
<feature type="region of interest" description="Disordered" evidence="2">
    <location>
        <begin position="55"/>
        <end position="77"/>
    </location>
</feature>
<accession>L0K866</accession>
<protein>
    <submittedName>
        <fullName evidence="3">Uncharacterized protein</fullName>
    </submittedName>
</protein>
<proteinExistence type="predicted"/>
<dbReference type="AlphaFoldDB" id="L0K866"/>
<keyword evidence="4" id="KW-1185">Reference proteome</keyword>
<sequence>MDLEILICVLVNLFYMDQEELKQTRDYLQQLVNINQKRKEERLVMDYFEEELSEEKEKTITEEFDEPVTKSETADNNLGEDIKTEETKANAATTNKVIDQAEGSIADLLKDQTNVLKELKLELKDLIKEELIIEKNLKGGENIMAEEEFNIQETNNEDCPNCNCPVPDVTPEEIEPDTEIDFCCVTSVPENLFEEPPRGIGAEDVSLPEVNYLLNKLRCCVEKVNVIDQFGCEREVCIGRAVGCVKLSLIAFPVDEDDNKIPRVDGSGNVVICCESCICIDKIIDAICCEEEADCPCDGIDVEVTNLEVTDIECGENEREVKFTGKLELTTP</sequence>
<feature type="coiled-coil region" evidence="1">
    <location>
        <begin position="109"/>
        <end position="136"/>
    </location>
</feature>
<dbReference type="RefSeq" id="WP_015326938.1">
    <property type="nucleotide sequence ID" value="NC_019978.1"/>
</dbReference>
<evidence type="ECO:0000313" key="4">
    <source>
        <dbReference type="Proteomes" id="UP000010880"/>
    </source>
</evidence>
<dbReference type="OrthoDB" id="2838349at2"/>
<evidence type="ECO:0000256" key="2">
    <source>
        <dbReference type="SAM" id="MobiDB-lite"/>
    </source>
</evidence>
<reference evidence="4" key="1">
    <citation type="submission" date="2012-02" db="EMBL/GenBank/DDBJ databases">
        <title>The complete genome of Halobacteroides halobius DSM 5150.</title>
        <authorList>
            <person name="Lucas S."/>
            <person name="Copeland A."/>
            <person name="Lapidus A."/>
            <person name="Glavina del Rio T."/>
            <person name="Dalin E."/>
            <person name="Tice H."/>
            <person name="Bruce D."/>
            <person name="Goodwin L."/>
            <person name="Pitluck S."/>
            <person name="Peters L."/>
            <person name="Mikhailova N."/>
            <person name="Gu W."/>
            <person name="Kyrpides N."/>
            <person name="Mavromatis K."/>
            <person name="Ivanova N."/>
            <person name="Brettin T."/>
            <person name="Detter J.C."/>
            <person name="Han C."/>
            <person name="Larimer F."/>
            <person name="Land M."/>
            <person name="Hauser L."/>
            <person name="Markowitz V."/>
            <person name="Cheng J.-F."/>
            <person name="Hugenholtz P."/>
            <person name="Woyke T."/>
            <person name="Wu D."/>
            <person name="Tindall B."/>
            <person name="Pomrenke H."/>
            <person name="Brambilla E."/>
            <person name="Klenk H.-P."/>
            <person name="Eisen J.A."/>
        </authorList>
    </citation>
    <scope>NUCLEOTIDE SEQUENCE [LARGE SCALE GENOMIC DNA]</scope>
    <source>
        <strain evidence="4">ATCC 35273 / DSM 5150 / MD-1</strain>
    </source>
</reference>
<dbReference type="HOGENOM" id="CLU_836177_0_0_9"/>
<dbReference type="EMBL" id="CP003359">
    <property type="protein sequence ID" value="AGB41216.1"/>
    <property type="molecule type" value="Genomic_DNA"/>
</dbReference>
<name>L0K866_HALHC</name>